<dbReference type="GO" id="GO:1990281">
    <property type="term" value="C:efflux pump complex"/>
    <property type="evidence" value="ECO:0007669"/>
    <property type="project" value="TreeGrafter"/>
</dbReference>
<dbReference type="SUPFAM" id="SSF111369">
    <property type="entry name" value="HlyD-like secretion proteins"/>
    <property type="match status" value="1"/>
</dbReference>
<keyword evidence="2" id="KW-0175">Coiled coil</keyword>
<accession>A0A9X2WFZ4</accession>
<dbReference type="Proteomes" id="UP001147830">
    <property type="component" value="Unassembled WGS sequence"/>
</dbReference>
<dbReference type="RefSeq" id="WP_260976312.1">
    <property type="nucleotide sequence ID" value="NZ_JAOANI010000017.1"/>
</dbReference>
<dbReference type="Gene3D" id="2.40.50.100">
    <property type="match status" value="1"/>
</dbReference>
<organism evidence="4 5">
    <name type="scientific">Thalassolituus pacificus</name>
    <dbReference type="NCBI Taxonomy" id="2975440"/>
    <lineage>
        <taxon>Bacteria</taxon>
        <taxon>Pseudomonadati</taxon>
        <taxon>Pseudomonadota</taxon>
        <taxon>Gammaproteobacteria</taxon>
        <taxon>Oceanospirillales</taxon>
        <taxon>Oceanospirillaceae</taxon>
        <taxon>Thalassolituus</taxon>
    </lineage>
</organism>
<feature type="coiled-coil region" evidence="2">
    <location>
        <begin position="93"/>
        <end position="120"/>
    </location>
</feature>
<feature type="domain" description="Multidrug resistance protein MdtA-like barrel-sandwich hybrid" evidence="3">
    <location>
        <begin position="66"/>
        <end position="184"/>
    </location>
</feature>
<evidence type="ECO:0000313" key="5">
    <source>
        <dbReference type="Proteomes" id="UP001147830"/>
    </source>
</evidence>
<dbReference type="PANTHER" id="PTHR30469:SF15">
    <property type="entry name" value="HLYD FAMILY OF SECRETION PROTEINS"/>
    <property type="match status" value="1"/>
</dbReference>
<reference evidence="4" key="1">
    <citation type="journal article" date="2022" name="Front. Microbiol.">
        <title>Genome-based taxonomic rearrangement of Oceanobacter-related bacteria including the description of Thalassolituus hydrocarbonoclasticus sp. nov. and Thalassolituus pacificus sp. nov. and emended description of the genus Thalassolituus.</title>
        <authorList>
            <person name="Dong C."/>
            <person name="Wei L."/>
            <person name="Wang J."/>
            <person name="Lai Q."/>
            <person name="Huang Z."/>
            <person name="Shao Z."/>
        </authorList>
    </citation>
    <scope>NUCLEOTIDE SEQUENCE</scope>
    <source>
        <strain evidence="4">59MF3M-4</strain>
    </source>
</reference>
<dbReference type="Gene3D" id="2.40.30.170">
    <property type="match status" value="1"/>
</dbReference>
<dbReference type="InterPro" id="IPR058625">
    <property type="entry name" value="MdtA-like_BSH"/>
</dbReference>
<sequence length="379" mass="40725">MFSFRLQGRPFGHFLLSVFSLLLTLPALSQPALPVETVAAHWQDYARPLRISGVLENKSEQNLAFKINGLVGRVAVDEGQWVKAGQVLAALNLEEIDAQVAKAESVLANAERNLARFQSLQGLDALSVEQLQSAETQVDVARSDLTVARFNQRHAVIRAPADGRVLKRSVEANEMVSNGKPAFLFAARTSGWVLRAGVTDKDIVRLRLQDHAEVTFDAYPGEVFQAELSELAGRADASQTFEIELRVSAKPEQPLLAGFVGHAVIMPAQTRPVVLLPVGAMVRTYNHSNRGHSTSGQSARAEVEVFVVQSSDSGAQAQLRRLPLLALDHDQLVIAGGLQDGEQVVVAGAPYLSHGRAVTVMNAALVESATPVSAPAAAE</sequence>
<evidence type="ECO:0000313" key="4">
    <source>
        <dbReference type="EMBL" id="MCT7359441.1"/>
    </source>
</evidence>
<dbReference type="InterPro" id="IPR006143">
    <property type="entry name" value="RND_pump_MFP"/>
</dbReference>
<dbReference type="Pfam" id="PF25917">
    <property type="entry name" value="BSH_RND"/>
    <property type="match status" value="1"/>
</dbReference>
<name>A0A9X2WFZ4_9GAMM</name>
<proteinExistence type="inferred from homology"/>
<dbReference type="Gene3D" id="1.10.287.470">
    <property type="entry name" value="Helix hairpin bin"/>
    <property type="match status" value="1"/>
</dbReference>
<evidence type="ECO:0000256" key="1">
    <source>
        <dbReference type="ARBA" id="ARBA00009477"/>
    </source>
</evidence>
<gene>
    <name evidence="4" type="ORF">NYR02_10440</name>
</gene>
<dbReference type="PANTHER" id="PTHR30469">
    <property type="entry name" value="MULTIDRUG RESISTANCE PROTEIN MDTA"/>
    <property type="match status" value="1"/>
</dbReference>
<evidence type="ECO:0000259" key="3">
    <source>
        <dbReference type="Pfam" id="PF25917"/>
    </source>
</evidence>
<dbReference type="EMBL" id="JAOANI010000017">
    <property type="protein sequence ID" value="MCT7359441.1"/>
    <property type="molecule type" value="Genomic_DNA"/>
</dbReference>
<dbReference type="GO" id="GO:0015562">
    <property type="term" value="F:efflux transmembrane transporter activity"/>
    <property type="evidence" value="ECO:0007669"/>
    <property type="project" value="TreeGrafter"/>
</dbReference>
<dbReference type="NCBIfam" id="TIGR01730">
    <property type="entry name" value="RND_mfp"/>
    <property type="match status" value="1"/>
</dbReference>
<protein>
    <submittedName>
        <fullName evidence="4">Efflux RND transporter periplasmic adaptor subunit</fullName>
    </submittedName>
</protein>
<evidence type="ECO:0000256" key="2">
    <source>
        <dbReference type="SAM" id="Coils"/>
    </source>
</evidence>
<comment type="caution">
    <text evidence="4">The sequence shown here is derived from an EMBL/GenBank/DDBJ whole genome shotgun (WGS) entry which is preliminary data.</text>
</comment>
<dbReference type="AlphaFoldDB" id="A0A9X2WFZ4"/>
<comment type="similarity">
    <text evidence="1">Belongs to the membrane fusion protein (MFP) (TC 8.A.1) family.</text>
</comment>
<reference evidence="4" key="2">
    <citation type="submission" date="2022-08" db="EMBL/GenBank/DDBJ databases">
        <authorList>
            <person name="Dong C."/>
        </authorList>
    </citation>
    <scope>NUCLEOTIDE SEQUENCE</scope>
    <source>
        <strain evidence="4">59MF3M-4</strain>
    </source>
</reference>
<keyword evidence="5" id="KW-1185">Reference proteome</keyword>